<dbReference type="PROSITE" id="PS00794">
    <property type="entry name" value="HPPK"/>
    <property type="match status" value="1"/>
</dbReference>
<evidence type="ECO:0000313" key="12">
    <source>
        <dbReference type="EMBL" id="UVI37072.1"/>
    </source>
</evidence>
<evidence type="ECO:0000256" key="8">
    <source>
        <dbReference type="ARBA" id="ARBA00022909"/>
    </source>
</evidence>
<sequence length="325" mass="35265">MTGTEAAPDRIELRGLTVRGNHGVFDFEKRDGQDFVIDVTLHTSIAAAAATDDLAETIHYGELAEDVAGIVENNTFDLIETLADRIADHCLSLCEHVEVVVHKPSAPIQRAFDDVRIRVERRRTAAPHAADPAEPATLAPASASSDADGTDRAGGTDRTEAYLNLGANLGDARDTLDQAVEALDRHPDITVERRSSLYRTAPWGGVEQNYFLNLGLIVTTTLSALELLSVAQGIEVACGRTRELRWGPRTLDIDLIRFGPEADELVSSTPRLTLPHPRAHERAFVLAPWAELVGETMLNTPTGSRPLSTILAELDDQEIARITSG</sequence>
<dbReference type="InterPro" id="IPR035907">
    <property type="entry name" value="Hppk_sf"/>
</dbReference>
<evidence type="ECO:0000256" key="2">
    <source>
        <dbReference type="ARBA" id="ARBA00005051"/>
    </source>
</evidence>
<evidence type="ECO:0000256" key="6">
    <source>
        <dbReference type="ARBA" id="ARBA00022777"/>
    </source>
</evidence>
<dbReference type="EMBL" id="CP093443">
    <property type="protein sequence ID" value="UVI37072.1"/>
    <property type="molecule type" value="Genomic_DNA"/>
</dbReference>
<feature type="compositionally biased region" description="Low complexity" evidence="10">
    <location>
        <begin position="126"/>
        <end position="147"/>
    </location>
</feature>
<evidence type="ECO:0000256" key="4">
    <source>
        <dbReference type="ARBA" id="ARBA00022679"/>
    </source>
</evidence>
<organism evidence="12 13">
    <name type="scientific">Brevibacterium spongiae</name>
    <dbReference type="NCBI Taxonomy" id="2909672"/>
    <lineage>
        <taxon>Bacteria</taxon>
        <taxon>Bacillati</taxon>
        <taxon>Actinomycetota</taxon>
        <taxon>Actinomycetes</taxon>
        <taxon>Micrococcales</taxon>
        <taxon>Brevibacteriaceae</taxon>
        <taxon>Brevibacterium</taxon>
    </lineage>
</organism>
<evidence type="ECO:0000256" key="10">
    <source>
        <dbReference type="SAM" id="MobiDB-lite"/>
    </source>
</evidence>
<dbReference type="Gene3D" id="3.30.1130.10">
    <property type="match status" value="1"/>
</dbReference>
<comment type="catalytic activity">
    <reaction evidence="1">
        <text>6-hydroxymethyl-7,8-dihydropterin + ATP = (7,8-dihydropterin-6-yl)methyl diphosphate + AMP + H(+)</text>
        <dbReference type="Rhea" id="RHEA:11412"/>
        <dbReference type="ChEBI" id="CHEBI:15378"/>
        <dbReference type="ChEBI" id="CHEBI:30616"/>
        <dbReference type="ChEBI" id="CHEBI:44841"/>
        <dbReference type="ChEBI" id="CHEBI:72950"/>
        <dbReference type="ChEBI" id="CHEBI:456215"/>
        <dbReference type="EC" id="2.7.6.3"/>
    </reaction>
</comment>
<reference evidence="12" key="1">
    <citation type="submission" date="2022-03" db="EMBL/GenBank/DDBJ databases">
        <title>Brevibacterium spongiae sp. nov., isolated from marine sponge.</title>
        <authorList>
            <person name="Li Z."/>
            <person name="Zhang M."/>
        </authorList>
    </citation>
    <scope>NUCLEOTIDE SEQUENCE</scope>
    <source>
        <strain evidence="12">WHS-Z9</strain>
    </source>
</reference>
<keyword evidence="13" id="KW-1185">Reference proteome</keyword>
<keyword evidence="8 9" id="KW-0289">Folate biosynthesis</keyword>
<comment type="function">
    <text evidence="9">Catalyzes the conversion of 7,8-dihydroneopterin to 6-hydroxymethyl-7,8-dihydropterin.</text>
</comment>
<dbReference type="SUPFAM" id="SSF55083">
    <property type="entry name" value="6-hydroxymethyl-7,8-dihydropterin pyrophosphokinase, HPPK"/>
    <property type="match status" value="1"/>
</dbReference>
<dbReference type="EC" id="4.1.2.25" evidence="9"/>
<evidence type="ECO:0000256" key="1">
    <source>
        <dbReference type="ARBA" id="ARBA00000198"/>
    </source>
</evidence>
<dbReference type="Gene3D" id="3.30.70.560">
    <property type="entry name" value="7,8-Dihydro-6-hydroxymethylpterin-pyrophosphokinase HPPK"/>
    <property type="match status" value="1"/>
</dbReference>
<evidence type="ECO:0000256" key="3">
    <source>
        <dbReference type="ARBA" id="ARBA00009640"/>
    </source>
</evidence>
<keyword evidence="6" id="KW-0418">Kinase</keyword>
<dbReference type="NCBIfam" id="TIGR00525">
    <property type="entry name" value="folB"/>
    <property type="match status" value="1"/>
</dbReference>
<name>A0ABY5SRE5_9MICO</name>
<dbReference type="GO" id="GO:0003848">
    <property type="term" value="F:2-amino-4-hydroxy-6-hydroxymethyldihydropteridine diphosphokinase activity"/>
    <property type="evidence" value="ECO:0007669"/>
    <property type="project" value="UniProtKB-EC"/>
</dbReference>
<dbReference type="CDD" id="cd00483">
    <property type="entry name" value="HPPK"/>
    <property type="match status" value="1"/>
</dbReference>
<evidence type="ECO:0000259" key="11">
    <source>
        <dbReference type="PROSITE" id="PS00794"/>
    </source>
</evidence>
<keyword evidence="9" id="KW-0456">Lyase</keyword>
<dbReference type="InterPro" id="IPR043133">
    <property type="entry name" value="GTP-CH-I_C/QueF"/>
</dbReference>
<dbReference type="CDD" id="cd00534">
    <property type="entry name" value="DHNA_DHNTPE"/>
    <property type="match status" value="1"/>
</dbReference>
<keyword evidence="5" id="KW-0547">Nucleotide-binding</keyword>
<dbReference type="InterPro" id="IPR006157">
    <property type="entry name" value="FolB_dom"/>
</dbReference>
<feature type="domain" description="7,8-dihydro-6-hydroxymethylpterin-pyrophosphokinase" evidence="11">
    <location>
        <begin position="245"/>
        <end position="256"/>
    </location>
</feature>
<evidence type="ECO:0000313" key="13">
    <source>
        <dbReference type="Proteomes" id="UP001064879"/>
    </source>
</evidence>
<comment type="catalytic activity">
    <reaction evidence="9">
        <text>7,8-dihydroneopterin = 6-hydroxymethyl-7,8-dihydropterin + glycolaldehyde</text>
        <dbReference type="Rhea" id="RHEA:10540"/>
        <dbReference type="ChEBI" id="CHEBI:17001"/>
        <dbReference type="ChEBI" id="CHEBI:17071"/>
        <dbReference type="ChEBI" id="CHEBI:44841"/>
        <dbReference type="EC" id="4.1.2.25"/>
    </reaction>
</comment>
<evidence type="ECO:0000256" key="7">
    <source>
        <dbReference type="ARBA" id="ARBA00022840"/>
    </source>
</evidence>
<comment type="similarity">
    <text evidence="3">In the N-terminal section; belongs to the DHNA family.</text>
</comment>
<comment type="similarity">
    <text evidence="9">Belongs to the DHNA family.</text>
</comment>
<keyword evidence="4 12" id="KW-0808">Transferase</keyword>
<dbReference type="Pfam" id="PF01288">
    <property type="entry name" value="HPPK"/>
    <property type="match status" value="1"/>
</dbReference>
<accession>A0ABY5SRE5</accession>
<dbReference type="Pfam" id="PF02152">
    <property type="entry name" value="FolB"/>
    <property type="match status" value="1"/>
</dbReference>
<protein>
    <recommendedName>
        <fullName evidence="9">Bifunctional folate synthesis protein</fullName>
    </recommendedName>
    <domain>
        <recommendedName>
            <fullName evidence="9">Dihydroneopterin aldolase</fullName>
            <shortName evidence="9">DHNA</shortName>
            <ecNumber evidence="9">4.1.2.25</ecNumber>
        </recommendedName>
        <alternativeName>
            <fullName evidence="9">7,8-dihydroneopterin aldolase</fullName>
        </alternativeName>
    </domain>
    <domain>
        <recommendedName>
            <fullName evidence="9">2-amino-4-hydroxy-6-hydroxymethyldihydropteridine pyrophosphokinase</fullName>
            <ecNumber evidence="9">2.7.6.3</ecNumber>
        </recommendedName>
        <alternativeName>
            <fullName evidence="9">6-hydroxymethyl-7,8-dihydropterin pyrophosphokinase</fullName>
            <shortName evidence="9">PPPK</shortName>
        </alternativeName>
        <alternativeName>
            <fullName evidence="9">7,8-dihydro-6-hydroxymethylpterin pyrophosphokinase</fullName>
            <shortName evidence="9">HPPK</shortName>
        </alternativeName>
    </domain>
</protein>
<proteinExistence type="inferred from homology"/>
<evidence type="ECO:0000256" key="5">
    <source>
        <dbReference type="ARBA" id="ARBA00022741"/>
    </source>
</evidence>
<evidence type="ECO:0000256" key="9">
    <source>
        <dbReference type="RuleBase" id="RU362079"/>
    </source>
</evidence>
<keyword evidence="7" id="KW-0067">ATP-binding</keyword>
<dbReference type="RefSeq" id="WP_265419630.1">
    <property type="nucleotide sequence ID" value="NZ_CP093443.1"/>
</dbReference>
<dbReference type="PANTHER" id="PTHR43071">
    <property type="entry name" value="2-AMINO-4-HYDROXY-6-HYDROXYMETHYLDIHYDROPTERIDINE PYROPHOSPHOKINASE"/>
    <property type="match status" value="1"/>
</dbReference>
<dbReference type="SUPFAM" id="SSF55620">
    <property type="entry name" value="Tetrahydrobiopterin biosynthesis enzymes-like"/>
    <property type="match status" value="1"/>
</dbReference>
<gene>
    <name evidence="12" type="primary">folK</name>
    <name evidence="12" type="ORF">L1F31_05305</name>
</gene>
<comment type="pathway">
    <text evidence="2">Cofactor biosynthesis; tetrahydrofolate biosynthesis; 2-amino-4-hydroxy-6-hydroxymethyl-7,8-dihydropteridine diphosphate from 7,8-dihydroneopterin triphosphate: step 4/4.</text>
</comment>
<dbReference type="InterPro" id="IPR000550">
    <property type="entry name" value="Hppk"/>
</dbReference>
<dbReference type="NCBIfam" id="TIGR01498">
    <property type="entry name" value="folK"/>
    <property type="match status" value="1"/>
</dbReference>
<feature type="region of interest" description="Disordered" evidence="10">
    <location>
        <begin position="123"/>
        <end position="157"/>
    </location>
</feature>
<dbReference type="Proteomes" id="UP001064879">
    <property type="component" value="Chromosome"/>
</dbReference>
<dbReference type="NCBIfam" id="TIGR00526">
    <property type="entry name" value="folB_dom"/>
    <property type="match status" value="1"/>
</dbReference>
<comment type="pathway">
    <text evidence="9">Cofactor biosynthesis; tetrahydrofolate biosynthesis; 2-amino-4-hydroxy-6-hydroxymethyl-7,8-dihydropteridine diphosphate from 7,8-dihydroneopterin triphosphate: step 3/4.</text>
</comment>
<dbReference type="PANTHER" id="PTHR43071:SF1">
    <property type="entry name" value="2-AMINO-4-HYDROXY-6-HYDROXYMETHYLDIHYDROPTERIDINE PYROPHOSPHOKINASE"/>
    <property type="match status" value="1"/>
</dbReference>
<dbReference type="SMART" id="SM00905">
    <property type="entry name" value="FolB"/>
    <property type="match status" value="1"/>
</dbReference>
<dbReference type="EC" id="2.7.6.3" evidence="9"/>
<dbReference type="InterPro" id="IPR006156">
    <property type="entry name" value="Dihydroneopterin_aldolase"/>
</dbReference>